<proteinExistence type="predicted"/>
<protein>
    <recommendedName>
        <fullName evidence="4">Early meiotic induction protein 1</fullName>
    </recommendedName>
</protein>
<feature type="compositionally biased region" description="Polar residues" evidence="1">
    <location>
        <begin position="8"/>
        <end position="27"/>
    </location>
</feature>
<reference evidence="2 3" key="1">
    <citation type="submission" date="2015-07" db="EMBL/GenBank/DDBJ databases">
        <title>Comparative genomics of the Sigatoka disease complex on banana suggests a link between parallel evolutionary changes in Pseudocercospora fijiensis and Pseudocercospora eumusae and increased virulence on the banana host.</title>
        <authorList>
            <person name="Chang T.-C."/>
            <person name="Salvucci A."/>
            <person name="Crous P.W."/>
            <person name="Stergiopoulos I."/>
        </authorList>
    </citation>
    <scope>NUCLEOTIDE SEQUENCE [LARGE SCALE GENOMIC DNA]</scope>
    <source>
        <strain evidence="2 3">CBS 114824</strain>
    </source>
</reference>
<feature type="compositionally biased region" description="Low complexity" evidence="1">
    <location>
        <begin position="71"/>
        <end position="81"/>
    </location>
</feature>
<evidence type="ECO:0000313" key="2">
    <source>
        <dbReference type="EMBL" id="KXS96215.1"/>
    </source>
</evidence>
<evidence type="ECO:0000313" key="3">
    <source>
        <dbReference type="Proteomes" id="UP000070133"/>
    </source>
</evidence>
<dbReference type="InterPro" id="IPR021475">
    <property type="entry name" value="Pants/Emi1-like"/>
</dbReference>
<dbReference type="AlphaFoldDB" id="A0A139H174"/>
<keyword evidence="3" id="KW-1185">Reference proteome</keyword>
<sequence length="221" mass="25463">MGWFGLFGSSSNDDQPNTSSTSQNNVALTEEQRLRIFGRPGPAPPDHKTSRQHDADAELNDFIKAFEASETTTTTTSDKTTLPAQETPAVPQRPSRLLPDGGLDISLEAMFPRTMSCRQQFDQAFYCQSLGGKFNDIYRYGHLRSCSEQWGAFWFCMRTRTLPDHEKEEKIKEFYRVRDERRKAEHGSSEDVWHVRTRAVERAFWKDPDDDDDEGDMRVKE</sequence>
<feature type="region of interest" description="Disordered" evidence="1">
    <location>
        <begin position="68"/>
        <end position="98"/>
    </location>
</feature>
<evidence type="ECO:0000256" key="1">
    <source>
        <dbReference type="SAM" id="MobiDB-lite"/>
    </source>
</evidence>
<dbReference type="OrthoDB" id="2017405at2759"/>
<feature type="region of interest" description="Disordered" evidence="1">
    <location>
        <begin position="1"/>
        <end position="54"/>
    </location>
</feature>
<dbReference type="Pfam" id="PF11326">
    <property type="entry name" value="PANTS-like"/>
    <property type="match status" value="1"/>
</dbReference>
<dbReference type="Proteomes" id="UP000070133">
    <property type="component" value="Unassembled WGS sequence"/>
</dbReference>
<organism evidence="2 3">
    <name type="scientific">Pseudocercospora eumusae</name>
    <dbReference type="NCBI Taxonomy" id="321146"/>
    <lineage>
        <taxon>Eukaryota</taxon>
        <taxon>Fungi</taxon>
        <taxon>Dikarya</taxon>
        <taxon>Ascomycota</taxon>
        <taxon>Pezizomycotina</taxon>
        <taxon>Dothideomycetes</taxon>
        <taxon>Dothideomycetidae</taxon>
        <taxon>Mycosphaerellales</taxon>
        <taxon>Mycosphaerellaceae</taxon>
        <taxon>Pseudocercospora</taxon>
    </lineage>
</organism>
<dbReference type="PANTHER" id="PTHR28052">
    <property type="entry name" value="UPF0545 PROTEIN C22ORF39"/>
    <property type="match status" value="1"/>
</dbReference>
<dbReference type="STRING" id="321146.A0A139H174"/>
<dbReference type="EMBL" id="LFZN01000182">
    <property type="protein sequence ID" value="KXS96215.1"/>
    <property type="molecule type" value="Genomic_DNA"/>
</dbReference>
<feature type="compositionally biased region" description="Basic and acidic residues" evidence="1">
    <location>
        <begin position="45"/>
        <end position="54"/>
    </location>
</feature>
<evidence type="ECO:0008006" key="4">
    <source>
        <dbReference type="Google" id="ProtNLM"/>
    </source>
</evidence>
<name>A0A139H174_9PEZI</name>
<accession>A0A139H174</accession>
<comment type="caution">
    <text evidence="2">The sequence shown here is derived from an EMBL/GenBank/DDBJ whole genome shotgun (WGS) entry which is preliminary data.</text>
</comment>
<gene>
    <name evidence="2" type="ORF">AC578_9640</name>
</gene>
<dbReference type="PANTHER" id="PTHR28052:SF1">
    <property type="entry name" value="UPF0545 PROTEIN C22ORF39"/>
    <property type="match status" value="1"/>
</dbReference>